<feature type="region of interest" description="Disordered" evidence="1">
    <location>
        <begin position="194"/>
        <end position="214"/>
    </location>
</feature>
<feature type="compositionally biased region" description="Low complexity" evidence="1">
    <location>
        <begin position="77"/>
        <end position="94"/>
    </location>
</feature>
<sequence length="214" mass="23234">MLNNLTDCEDGDGGANPGDGNPKESSPFINSTDTEKGKEYDGKNMALFEVGFQGCWASTHSSSLHLSDAPSLPPPLGKGALPPLHLSIQPTHLPLEPPPPPSPSLSPAALSPHLTLLFPCSPCLFRLLSHLTQSQRGAFLILEPLCLLPFSLPSLPLAPSILILRPSLHRRRWTPAPWCLPCSVAWPTTPTCPREAGSMKRQKTMRVEKRSQCR</sequence>
<evidence type="ECO:0000313" key="2">
    <source>
        <dbReference type="EMBL" id="KAF6472468.1"/>
    </source>
</evidence>
<proteinExistence type="predicted"/>
<feature type="region of interest" description="Disordered" evidence="1">
    <location>
        <begin position="67"/>
        <end position="106"/>
    </location>
</feature>
<feature type="compositionally biased region" description="Polar residues" evidence="1">
    <location>
        <begin position="23"/>
        <end position="32"/>
    </location>
</feature>
<dbReference type="Proteomes" id="UP000550707">
    <property type="component" value="Unassembled WGS sequence"/>
</dbReference>
<evidence type="ECO:0000256" key="1">
    <source>
        <dbReference type="SAM" id="MobiDB-lite"/>
    </source>
</evidence>
<comment type="caution">
    <text evidence="2">The sequence shown here is derived from an EMBL/GenBank/DDBJ whole genome shotgun (WGS) entry which is preliminary data.</text>
</comment>
<protein>
    <submittedName>
        <fullName evidence="2">Solute carrier family 12 member 5</fullName>
    </submittedName>
</protein>
<accession>A0A7J8HK12</accession>
<keyword evidence="3" id="KW-1185">Reference proteome</keyword>
<name>A0A7J8HK12_MOLMO</name>
<gene>
    <name evidence="2" type="ORF">HJG59_016588</name>
</gene>
<feature type="compositionally biased region" description="Basic and acidic residues" evidence="1">
    <location>
        <begin position="205"/>
        <end position="214"/>
    </location>
</feature>
<reference evidence="2 3" key="1">
    <citation type="journal article" date="2020" name="Nature">
        <title>Six reference-quality genomes reveal evolution of bat adaptations.</title>
        <authorList>
            <person name="Jebb D."/>
            <person name="Huang Z."/>
            <person name="Pippel M."/>
            <person name="Hughes G.M."/>
            <person name="Lavrichenko K."/>
            <person name="Devanna P."/>
            <person name="Winkler S."/>
            <person name="Jermiin L.S."/>
            <person name="Skirmuntt E.C."/>
            <person name="Katzourakis A."/>
            <person name="Burkitt-Gray L."/>
            <person name="Ray D.A."/>
            <person name="Sullivan K.A.M."/>
            <person name="Roscito J.G."/>
            <person name="Kirilenko B.M."/>
            <person name="Davalos L.M."/>
            <person name="Corthals A.P."/>
            <person name="Power M.L."/>
            <person name="Jones G."/>
            <person name="Ransome R.D."/>
            <person name="Dechmann D.K.N."/>
            <person name="Locatelli A.G."/>
            <person name="Puechmaille S.J."/>
            <person name="Fedrigo O."/>
            <person name="Jarvis E.D."/>
            <person name="Hiller M."/>
            <person name="Vernes S.C."/>
            <person name="Myers E.W."/>
            <person name="Teeling E.C."/>
        </authorList>
    </citation>
    <scope>NUCLEOTIDE SEQUENCE [LARGE SCALE GENOMIC DNA]</scope>
    <source>
        <strain evidence="2">MMolMol1</strain>
        <tissue evidence="2">Muscle</tissue>
    </source>
</reference>
<dbReference type="EMBL" id="JACASF010000006">
    <property type="protein sequence ID" value="KAF6472468.1"/>
    <property type="molecule type" value="Genomic_DNA"/>
</dbReference>
<feature type="region of interest" description="Disordered" evidence="1">
    <location>
        <begin position="1"/>
        <end position="40"/>
    </location>
</feature>
<organism evidence="2 3">
    <name type="scientific">Molossus molossus</name>
    <name type="common">Pallas' mastiff bat</name>
    <name type="synonym">Vespertilio molossus</name>
    <dbReference type="NCBI Taxonomy" id="27622"/>
    <lineage>
        <taxon>Eukaryota</taxon>
        <taxon>Metazoa</taxon>
        <taxon>Chordata</taxon>
        <taxon>Craniata</taxon>
        <taxon>Vertebrata</taxon>
        <taxon>Euteleostomi</taxon>
        <taxon>Mammalia</taxon>
        <taxon>Eutheria</taxon>
        <taxon>Laurasiatheria</taxon>
        <taxon>Chiroptera</taxon>
        <taxon>Yangochiroptera</taxon>
        <taxon>Molossidae</taxon>
        <taxon>Molossus</taxon>
    </lineage>
</organism>
<dbReference type="AlphaFoldDB" id="A0A7J8HK12"/>
<evidence type="ECO:0000313" key="3">
    <source>
        <dbReference type="Proteomes" id="UP000550707"/>
    </source>
</evidence>
<feature type="compositionally biased region" description="Pro residues" evidence="1">
    <location>
        <begin position="95"/>
        <end position="104"/>
    </location>
</feature>